<accession>A0AAN6XX81</accession>
<evidence type="ECO:0000313" key="2">
    <source>
        <dbReference type="EMBL" id="KAK4208364.1"/>
    </source>
</evidence>
<proteinExistence type="predicted"/>
<keyword evidence="3" id="KW-1185">Reference proteome</keyword>
<feature type="compositionally biased region" description="Basic and acidic residues" evidence="1">
    <location>
        <begin position="1"/>
        <end position="18"/>
    </location>
</feature>
<protein>
    <submittedName>
        <fullName evidence="2">Uncharacterized protein</fullName>
    </submittedName>
</protein>
<dbReference type="Proteomes" id="UP001301769">
    <property type="component" value="Unassembled WGS sequence"/>
</dbReference>
<name>A0AAN6XX81_9PEZI</name>
<evidence type="ECO:0000313" key="3">
    <source>
        <dbReference type="Proteomes" id="UP001301769"/>
    </source>
</evidence>
<feature type="region of interest" description="Disordered" evidence="1">
    <location>
        <begin position="1"/>
        <end position="26"/>
    </location>
</feature>
<organism evidence="2 3">
    <name type="scientific">Rhypophila decipiens</name>
    <dbReference type="NCBI Taxonomy" id="261697"/>
    <lineage>
        <taxon>Eukaryota</taxon>
        <taxon>Fungi</taxon>
        <taxon>Dikarya</taxon>
        <taxon>Ascomycota</taxon>
        <taxon>Pezizomycotina</taxon>
        <taxon>Sordariomycetes</taxon>
        <taxon>Sordariomycetidae</taxon>
        <taxon>Sordariales</taxon>
        <taxon>Naviculisporaceae</taxon>
        <taxon>Rhypophila</taxon>
    </lineage>
</organism>
<dbReference type="AlphaFoldDB" id="A0AAN6XX81"/>
<gene>
    <name evidence="2" type="ORF">QBC37DRAFT_443969</name>
</gene>
<sequence length="217" mass="24306">MPSKTSAEEFFRRGKEKGSGNSIKGIDGSVVHKRLTDKVSNDYRRMIDLWNHIDGVENNPDPAAGTVMVYWKQFMVGWRRENDAIPRNITLSVTNFIKYELPEIMKQQGKSIVKNKRTRRYGTQNHLGHLGKQLWGNDWVVYDKPATRVYDWADLLAIVFSSARIGEYIESTCRGGSGRGFAAPTAAWWGTKASPCLCGPGNTQATVTKCSVSLSTE</sequence>
<reference evidence="2" key="2">
    <citation type="submission" date="2023-05" db="EMBL/GenBank/DDBJ databases">
        <authorList>
            <consortium name="Lawrence Berkeley National Laboratory"/>
            <person name="Steindorff A."/>
            <person name="Hensen N."/>
            <person name="Bonometti L."/>
            <person name="Westerberg I."/>
            <person name="Brannstrom I.O."/>
            <person name="Guillou S."/>
            <person name="Cros-Aarteil S."/>
            <person name="Calhoun S."/>
            <person name="Haridas S."/>
            <person name="Kuo A."/>
            <person name="Mondo S."/>
            <person name="Pangilinan J."/>
            <person name="Riley R."/>
            <person name="Labutti K."/>
            <person name="Andreopoulos B."/>
            <person name="Lipzen A."/>
            <person name="Chen C."/>
            <person name="Yanf M."/>
            <person name="Daum C."/>
            <person name="Ng V."/>
            <person name="Clum A."/>
            <person name="Ohm R."/>
            <person name="Martin F."/>
            <person name="Silar P."/>
            <person name="Natvig D."/>
            <person name="Lalanne C."/>
            <person name="Gautier V."/>
            <person name="Ament-Velasquez S.L."/>
            <person name="Kruys A."/>
            <person name="Hutchinson M.I."/>
            <person name="Powell A.J."/>
            <person name="Barry K."/>
            <person name="Miller A.N."/>
            <person name="Grigoriev I.V."/>
            <person name="Debuchy R."/>
            <person name="Gladieux P."/>
            <person name="Thoren M.H."/>
            <person name="Johannesson H."/>
        </authorList>
    </citation>
    <scope>NUCLEOTIDE SEQUENCE</scope>
    <source>
        <strain evidence="2">PSN293</strain>
    </source>
</reference>
<comment type="caution">
    <text evidence="2">The sequence shown here is derived from an EMBL/GenBank/DDBJ whole genome shotgun (WGS) entry which is preliminary data.</text>
</comment>
<evidence type="ECO:0000256" key="1">
    <source>
        <dbReference type="SAM" id="MobiDB-lite"/>
    </source>
</evidence>
<reference evidence="2" key="1">
    <citation type="journal article" date="2023" name="Mol. Phylogenet. Evol.">
        <title>Genome-scale phylogeny and comparative genomics of the fungal order Sordariales.</title>
        <authorList>
            <person name="Hensen N."/>
            <person name="Bonometti L."/>
            <person name="Westerberg I."/>
            <person name="Brannstrom I.O."/>
            <person name="Guillou S."/>
            <person name="Cros-Aarteil S."/>
            <person name="Calhoun S."/>
            <person name="Haridas S."/>
            <person name="Kuo A."/>
            <person name="Mondo S."/>
            <person name="Pangilinan J."/>
            <person name="Riley R."/>
            <person name="LaButti K."/>
            <person name="Andreopoulos B."/>
            <person name="Lipzen A."/>
            <person name="Chen C."/>
            <person name="Yan M."/>
            <person name="Daum C."/>
            <person name="Ng V."/>
            <person name="Clum A."/>
            <person name="Steindorff A."/>
            <person name="Ohm R.A."/>
            <person name="Martin F."/>
            <person name="Silar P."/>
            <person name="Natvig D.O."/>
            <person name="Lalanne C."/>
            <person name="Gautier V."/>
            <person name="Ament-Velasquez S.L."/>
            <person name="Kruys A."/>
            <person name="Hutchinson M.I."/>
            <person name="Powell A.J."/>
            <person name="Barry K."/>
            <person name="Miller A.N."/>
            <person name="Grigoriev I.V."/>
            <person name="Debuchy R."/>
            <person name="Gladieux P."/>
            <person name="Hiltunen Thoren M."/>
            <person name="Johannesson H."/>
        </authorList>
    </citation>
    <scope>NUCLEOTIDE SEQUENCE</scope>
    <source>
        <strain evidence="2">PSN293</strain>
    </source>
</reference>
<dbReference type="EMBL" id="MU858246">
    <property type="protein sequence ID" value="KAK4208364.1"/>
    <property type="molecule type" value="Genomic_DNA"/>
</dbReference>